<feature type="transmembrane region" description="Helical" evidence="7">
    <location>
        <begin position="412"/>
        <end position="437"/>
    </location>
</feature>
<organism evidence="9 10">
    <name type="scientific">Candidatus Brocadia sinica JPN1</name>
    <dbReference type="NCBI Taxonomy" id="1197129"/>
    <lineage>
        <taxon>Bacteria</taxon>
        <taxon>Pseudomonadati</taxon>
        <taxon>Planctomycetota</taxon>
        <taxon>Candidatus Brocadiia</taxon>
        <taxon>Candidatus Brocadiales</taxon>
        <taxon>Candidatus Brocadiaceae</taxon>
        <taxon>Candidatus Brocadia</taxon>
    </lineage>
</organism>
<evidence type="ECO:0000256" key="2">
    <source>
        <dbReference type="ARBA" id="ARBA00022475"/>
    </source>
</evidence>
<accession>A0ABQ0JWE2</accession>
<keyword evidence="10" id="KW-1185">Reference proteome</keyword>
<dbReference type="InterPro" id="IPR050445">
    <property type="entry name" value="Bact_polysacc_biosynth/exp"/>
</dbReference>
<keyword evidence="4 7" id="KW-1133">Transmembrane helix</keyword>
<evidence type="ECO:0000256" key="7">
    <source>
        <dbReference type="SAM" id="Phobius"/>
    </source>
</evidence>
<dbReference type="EMBL" id="BAFN01000001">
    <property type="protein sequence ID" value="GAN33053.1"/>
    <property type="molecule type" value="Genomic_DNA"/>
</dbReference>
<evidence type="ECO:0000256" key="3">
    <source>
        <dbReference type="ARBA" id="ARBA00022692"/>
    </source>
</evidence>
<keyword evidence="6" id="KW-0175">Coiled coil</keyword>
<comment type="caution">
    <text evidence="9">The sequence shown here is derived from an EMBL/GenBank/DDBJ whole genome shotgun (WGS) entry which is preliminary data.</text>
</comment>
<evidence type="ECO:0000256" key="5">
    <source>
        <dbReference type="ARBA" id="ARBA00023136"/>
    </source>
</evidence>
<name>A0ABQ0JWE2_9BACT</name>
<sequence length="457" mass="52795">MAEKTLLEYWFILYNRKVIIFVITLSSMITAGALSKILSPVYEAKAVFFVPKEPDITTFFTSPDEIMARSPLMPTSNEEPHGPYIGILKSKTIAGLVQKDFPHKTVENLMRRDMDFVLSDEYLLEVYARDNNPGLAADIANAYVKYFKQLMGEYSQMSQSERQATIEEEIAKNEKRLSRAKGILKAFQQKNRTANLDEEIKQLISMKTTFESQLENAHVEYHENKNKMLAVKRKLKDEVRAFETSELVITSPLLEKLRAQLVDIEAKMATLRVEIKESHPEYMTLKRNYEEIKKNIDKEIEIIIKSQVKAPDTFYENLRRQLISLTIEKEGIEADIKGTRQVLSGIEERIREIPKLRNQLDTFVSEVDRYKRLTDTLKVNLEEVMAQTKRAPQVAVLVEDATPPAKASFPILWLNVMVACLAGLAGGVFYCFFVNYLEETREKRIYRLWKVLKSIQE</sequence>
<dbReference type="PANTHER" id="PTHR32309:SF13">
    <property type="entry name" value="FERRIC ENTEROBACTIN TRANSPORT PROTEIN FEPE"/>
    <property type="match status" value="1"/>
</dbReference>
<dbReference type="Proteomes" id="UP000032309">
    <property type="component" value="Unassembled WGS sequence"/>
</dbReference>
<feature type="transmembrane region" description="Helical" evidence="7">
    <location>
        <begin position="18"/>
        <end position="38"/>
    </location>
</feature>
<keyword evidence="3 7" id="KW-0812">Transmembrane</keyword>
<feature type="domain" description="Polysaccharide chain length determinant N-terminal" evidence="8">
    <location>
        <begin position="6"/>
        <end position="97"/>
    </location>
</feature>
<evidence type="ECO:0000259" key="8">
    <source>
        <dbReference type="Pfam" id="PF02706"/>
    </source>
</evidence>
<dbReference type="PANTHER" id="PTHR32309">
    <property type="entry name" value="TYROSINE-PROTEIN KINASE"/>
    <property type="match status" value="1"/>
</dbReference>
<reference evidence="10" key="1">
    <citation type="journal article" date="2015" name="Genome Announc.">
        <title>Draft Genome Sequence of an Anaerobic Ammonium-Oxidizing Bacterium, "Candidatus Brocadia sinica".</title>
        <authorList>
            <person name="Oshiki M."/>
            <person name="Shinyako-Hata K."/>
            <person name="Satoh H."/>
            <person name="Okabe S."/>
        </authorList>
    </citation>
    <scope>NUCLEOTIDE SEQUENCE [LARGE SCALE GENOMIC DNA]</scope>
    <source>
        <strain evidence="10">JPN1</strain>
    </source>
</reference>
<comment type="subcellular location">
    <subcellularLocation>
        <location evidence="1">Cell membrane</location>
        <topology evidence="1">Multi-pass membrane protein</topology>
    </subcellularLocation>
</comment>
<evidence type="ECO:0000313" key="9">
    <source>
        <dbReference type="EMBL" id="GAN33053.1"/>
    </source>
</evidence>
<evidence type="ECO:0000256" key="4">
    <source>
        <dbReference type="ARBA" id="ARBA00022989"/>
    </source>
</evidence>
<evidence type="ECO:0000256" key="6">
    <source>
        <dbReference type="SAM" id="Coils"/>
    </source>
</evidence>
<protein>
    <recommendedName>
        <fullName evidence="8">Polysaccharide chain length determinant N-terminal domain-containing protein</fullName>
    </recommendedName>
</protein>
<feature type="coiled-coil region" evidence="6">
    <location>
        <begin position="254"/>
        <end position="335"/>
    </location>
</feature>
<evidence type="ECO:0000256" key="1">
    <source>
        <dbReference type="ARBA" id="ARBA00004651"/>
    </source>
</evidence>
<keyword evidence="5 7" id="KW-0472">Membrane</keyword>
<proteinExistence type="predicted"/>
<evidence type="ECO:0000313" key="10">
    <source>
        <dbReference type="Proteomes" id="UP000032309"/>
    </source>
</evidence>
<gene>
    <name evidence="9" type="ORF">BROSI_A1570</name>
</gene>
<keyword evidence="2" id="KW-1003">Cell membrane</keyword>
<dbReference type="InterPro" id="IPR003856">
    <property type="entry name" value="LPS_length_determ_N"/>
</dbReference>
<dbReference type="Pfam" id="PF02706">
    <property type="entry name" value="Wzz"/>
    <property type="match status" value="1"/>
</dbReference>
<dbReference type="RefSeq" id="WP_052563117.1">
    <property type="nucleotide sequence ID" value="NZ_BAFN01000001.1"/>
</dbReference>